<dbReference type="RefSeq" id="WP_277617276.1">
    <property type="nucleotide sequence ID" value="NZ_JARPRP010000041.1"/>
</dbReference>
<gene>
    <name evidence="1" type="ORF">P6U19_24630</name>
</gene>
<proteinExistence type="predicted"/>
<evidence type="ECO:0000313" key="2">
    <source>
        <dbReference type="Proteomes" id="UP001216801"/>
    </source>
</evidence>
<protein>
    <submittedName>
        <fullName evidence="1">Uncharacterized protein</fullName>
    </submittedName>
</protein>
<comment type="caution">
    <text evidence="1">The sequence shown here is derived from an EMBL/GenBank/DDBJ whole genome shotgun (WGS) entry which is preliminary data.</text>
</comment>
<evidence type="ECO:0000313" key="1">
    <source>
        <dbReference type="EMBL" id="MDG0955756.1"/>
    </source>
</evidence>
<dbReference type="AlphaFoldDB" id="A0AAJ1NEQ4"/>
<dbReference type="Proteomes" id="UP001216801">
    <property type="component" value="Unassembled WGS sequence"/>
</dbReference>
<accession>A0AAJ1NEQ4</accession>
<sequence>MTKETPIKTLEINGEYVMCDSPVLHEPSAATFVPKKFIFEKEDHTWYIDFFTYARKDFFDFLDKRIDVSVEITDENGNTRQGTALFTGVNNESVEPIEYRMEGVTALEPVKTQPIPEVPKCQMEDLHGKQVTLYYSSSTATTGDYIVEQLFALENAGDSKVGIYVLSCNVKEERK</sequence>
<dbReference type="EMBL" id="JARPRR010000028">
    <property type="protein sequence ID" value="MDG0955756.1"/>
    <property type="molecule type" value="Genomic_DNA"/>
</dbReference>
<organism evidence="1 2">
    <name type="scientific">Bacillus paranthracis</name>
    <dbReference type="NCBI Taxonomy" id="2026186"/>
    <lineage>
        <taxon>Bacteria</taxon>
        <taxon>Bacillati</taxon>
        <taxon>Bacillota</taxon>
        <taxon>Bacilli</taxon>
        <taxon>Bacillales</taxon>
        <taxon>Bacillaceae</taxon>
        <taxon>Bacillus</taxon>
        <taxon>Bacillus cereus group</taxon>
    </lineage>
</organism>
<reference evidence="1" key="1">
    <citation type="submission" date="2023-03" db="EMBL/GenBank/DDBJ databases">
        <title>Genetic diversity of Bacillus cereus sensu lato isolates from Slovenia.</title>
        <authorList>
            <person name="Abdelli M."/>
        </authorList>
    </citation>
    <scope>NUCLEOTIDE SEQUENCE</scope>
    <source>
        <strain evidence="1">SIBC39</strain>
    </source>
</reference>
<name>A0AAJ1NEQ4_9BACI</name>